<evidence type="ECO:0000313" key="2">
    <source>
        <dbReference type="EnsemblMetazoa" id="AFUN014597-PA"/>
    </source>
</evidence>
<proteinExistence type="predicted"/>
<reference evidence="2" key="1">
    <citation type="submission" date="2020-05" db="UniProtKB">
        <authorList>
            <consortium name="EnsemblMetazoa"/>
        </authorList>
    </citation>
    <scope>IDENTIFICATION</scope>
    <source>
        <strain evidence="2">FUMOZ</strain>
    </source>
</reference>
<feature type="transmembrane region" description="Helical" evidence="1">
    <location>
        <begin position="12"/>
        <end position="38"/>
    </location>
</feature>
<dbReference type="AlphaFoldDB" id="A0A182S2B3"/>
<evidence type="ECO:0000256" key="1">
    <source>
        <dbReference type="SAM" id="Phobius"/>
    </source>
</evidence>
<keyword evidence="1" id="KW-1133">Transmembrane helix</keyword>
<dbReference type="VEuPathDB" id="VectorBase:AFUN014597"/>
<protein>
    <submittedName>
        <fullName evidence="2">Uncharacterized protein</fullName>
    </submittedName>
</protein>
<keyword evidence="1" id="KW-0812">Transmembrane</keyword>
<dbReference type="EnsemblMetazoa" id="AFUN014597-RA">
    <property type="protein sequence ID" value="AFUN014597-PA"/>
    <property type="gene ID" value="AFUN014597"/>
</dbReference>
<organism evidence="2">
    <name type="scientific">Anopheles funestus</name>
    <name type="common">African malaria mosquito</name>
    <dbReference type="NCBI Taxonomy" id="62324"/>
    <lineage>
        <taxon>Eukaryota</taxon>
        <taxon>Metazoa</taxon>
        <taxon>Ecdysozoa</taxon>
        <taxon>Arthropoda</taxon>
        <taxon>Hexapoda</taxon>
        <taxon>Insecta</taxon>
        <taxon>Pterygota</taxon>
        <taxon>Neoptera</taxon>
        <taxon>Endopterygota</taxon>
        <taxon>Diptera</taxon>
        <taxon>Nematocera</taxon>
        <taxon>Culicoidea</taxon>
        <taxon>Culicidae</taxon>
        <taxon>Anophelinae</taxon>
        <taxon>Anopheles</taxon>
    </lineage>
</organism>
<accession>A0A182S2B3</accession>
<sequence length="54" mass="6514">MFFFLQNRKTNFSSLLSSCSVLLPFNVSLFFIHGWFYFPSSSFIFRCIFRFIPQ</sequence>
<keyword evidence="1" id="KW-0472">Membrane</keyword>
<name>A0A182S2B3_ANOFN</name>